<dbReference type="GO" id="GO:0045476">
    <property type="term" value="P:nurse cell apoptotic process"/>
    <property type="evidence" value="ECO:0007669"/>
    <property type="project" value="UniProtKB-ARBA"/>
</dbReference>
<feature type="domain" description="BTB" evidence="13">
    <location>
        <begin position="30"/>
        <end position="95"/>
    </location>
</feature>
<dbReference type="Gene3D" id="3.30.160.60">
    <property type="entry name" value="Classic Zinc Finger"/>
    <property type="match status" value="1"/>
</dbReference>
<dbReference type="PANTHER" id="PTHR23110">
    <property type="entry name" value="BTB DOMAIN TRANSCRIPTION FACTOR"/>
    <property type="match status" value="1"/>
</dbReference>
<keyword evidence="6" id="KW-0524">Neurogenesis</keyword>
<accession>A0A0N0U5G6</accession>
<evidence type="ECO:0000256" key="1">
    <source>
        <dbReference type="ARBA" id="ARBA00004123"/>
    </source>
</evidence>
<dbReference type="GO" id="GO:0008270">
    <property type="term" value="F:zinc ion binding"/>
    <property type="evidence" value="ECO:0007669"/>
    <property type="project" value="UniProtKB-KW"/>
</dbReference>
<dbReference type="PROSITE" id="PS50157">
    <property type="entry name" value="ZINC_FINGER_C2H2_2"/>
    <property type="match status" value="1"/>
</dbReference>
<dbReference type="STRING" id="166423.A0A0N0U5G6"/>
<feature type="region of interest" description="Disordered" evidence="12">
    <location>
        <begin position="136"/>
        <end position="191"/>
    </location>
</feature>
<dbReference type="Proteomes" id="UP000053105">
    <property type="component" value="Unassembled WGS sequence"/>
</dbReference>
<dbReference type="GO" id="GO:0016199">
    <property type="term" value="P:axon midline choice point recognition"/>
    <property type="evidence" value="ECO:0007669"/>
    <property type="project" value="UniProtKB-ARBA"/>
</dbReference>
<dbReference type="Pfam" id="PF00651">
    <property type="entry name" value="BTB"/>
    <property type="match status" value="1"/>
</dbReference>
<name>A0A0N0U5G6_9HYME</name>
<dbReference type="GO" id="GO:0007464">
    <property type="term" value="P:R3/R4 cell fate commitment"/>
    <property type="evidence" value="ECO:0007669"/>
    <property type="project" value="UniProtKB-ARBA"/>
</dbReference>
<dbReference type="SUPFAM" id="SSF57667">
    <property type="entry name" value="beta-beta-alpha zinc fingers"/>
    <property type="match status" value="1"/>
</dbReference>
<dbReference type="InterPro" id="IPR036236">
    <property type="entry name" value="Znf_C2H2_sf"/>
</dbReference>
<dbReference type="InterPro" id="IPR000210">
    <property type="entry name" value="BTB/POZ_dom"/>
</dbReference>
<evidence type="ECO:0000256" key="6">
    <source>
        <dbReference type="ARBA" id="ARBA00022902"/>
    </source>
</evidence>
<gene>
    <name evidence="16" type="ORF">WN51_13609</name>
</gene>
<keyword evidence="11" id="KW-0479">Metal-binding</keyword>
<keyword evidence="4" id="KW-0221">Differentiation</keyword>
<keyword evidence="7" id="KW-0805">Transcription regulation</keyword>
<dbReference type="GO" id="GO:0035167">
    <property type="term" value="P:larval lymph gland hemopoiesis"/>
    <property type="evidence" value="ECO:0007669"/>
    <property type="project" value="UniProtKB-ARBA"/>
</dbReference>
<dbReference type="PROSITE" id="PS50097">
    <property type="entry name" value="BTB"/>
    <property type="match status" value="1"/>
</dbReference>
<dbReference type="GO" id="GO:0006357">
    <property type="term" value="P:regulation of transcription by RNA polymerase II"/>
    <property type="evidence" value="ECO:0007669"/>
    <property type="project" value="TreeGrafter"/>
</dbReference>
<dbReference type="SUPFAM" id="SSF54695">
    <property type="entry name" value="POZ domain"/>
    <property type="match status" value="1"/>
</dbReference>
<dbReference type="GO" id="GO:0003677">
    <property type="term" value="F:DNA binding"/>
    <property type="evidence" value="ECO:0007669"/>
    <property type="project" value="InterPro"/>
</dbReference>
<dbReference type="GO" id="GO:0005634">
    <property type="term" value="C:nucleus"/>
    <property type="evidence" value="ECO:0007669"/>
    <property type="project" value="UniProtKB-SubCell"/>
</dbReference>
<feature type="domain" description="BEN" evidence="15">
    <location>
        <begin position="273"/>
        <end position="385"/>
    </location>
</feature>
<dbReference type="Gene3D" id="3.30.710.10">
    <property type="entry name" value="Potassium Channel Kv1.1, Chain A"/>
    <property type="match status" value="1"/>
</dbReference>
<dbReference type="InterPro" id="IPR051095">
    <property type="entry name" value="Dros_DevTransReg"/>
</dbReference>
<dbReference type="PROSITE" id="PS51457">
    <property type="entry name" value="BEN"/>
    <property type="match status" value="1"/>
</dbReference>
<keyword evidence="2" id="KW-0217">Developmental protein</keyword>
<evidence type="ECO:0000256" key="12">
    <source>
        <dbReference type="SAM" id="MobiDB-lite"/>
    </source>
</evidence>
<keyword evidence="8" id="KW-0804">Transcription</keyword>
<dbReference type="GO" id="GO:0007526">
    <property type="term" value="P:larval somatic muscle development"/>
    <property type="evidence" value="ECO:0007669"/>
    <property type="project" value="UniProtKB-ARBA"/>
</dbReference>
<dbReference type="InterPro" id="IPR011333">
    <property type="entry name" value="SKP1/BTB/POZ_sf"/>
</dbReference>
<sequence>MSNQICLKWNSFLNNIATSFESLWEEEGLVDVTLASDGQCLTAHKVILSASSPFFKKVFQTNPCQHPVIILQDVHFSELEALLIFIYKGEVNIEQKNLPALLKAAETLQIRGLSGGDIFAKESYKRLVELEQAVEEGTATAKEETPKKKQKLNKHQNSILESALTPKASQVESTDESTASEQSGKDADYLSQKSMQNPIYHRLEMKIEPLETVLEESQKQSTTDKDPAERLDTGQLDGNQGSGNSPVEDISGLSGLSGLTGFSDVKPLLYAYQQLPYADLLPSPEIISTWASSRPMDHLACDLMKILFTTEERILCNVNGKMGKQQFDSNKIHLIREVLLHFSGIAPNSVEWEETWKNCVTKIDTSNRGSSKPNVTVIADARETSTPSSEPDTRVRFPIDFDRTPPWNTYRHTDELHSPNHLYSESMHDQQESTNILAERDARVLRSVFPTCPGTAGNSEFPEETVKGVTAYPPFPCPFCDRAYTSWGFRRRHIKAVHTISPSLNCKWCLQVLPTHAAWRRHVILAHNLSASDAHNGLLILEEAHMVLQIAHPTRLDTLVNIIKQNSQQSNNQENTQSDKD</sequence>
<comment type="function">
    <text evidence="10">Putative transcription factor required for axon growth and guidance in the central and peripheral nervous systems. Repels CNS axons away from the midline by promoting the expression of the midline repellent sli and its receptor robo.</text>
</comment>
<evidence type="ECO:0000259" key="14">
    <source>
        <dbReference type="PROSITE" id="PS50157"/>
    </source>
</evidence>
<feature type="compositionally biased region" description="Polar residues" evidence="12">
    <location>
        <begin position="236"/>
        <end position="245"/>
    </location>
</feature>
<keyword evidence="11" id="KW-0863">Zinc-finger</keyword>
<evidence type="ECO:0000256" key="10">
    <source>
        <dbReference type="ARBA" id="ARBA00037382"/>
    </source>
</evidence>
<feature type="compositionally biased region" description="Basic and acidic residues" evidence="12">
    <location>
        <begin position="216"/>
        <end position="232"/>
    </location>
</feature>
<dbReference type="SMART" id="SM00225">
    <property type="entry name" value="BTB"/>
    <property type="match status" value="1"/>
</dbReference>
<keyword evidence="9" id="KW-0539">Nucleus</keyword>
<dbReference type="PANTHER" id="PTHR23110:SF111">
    <property type="entry name" value="LONGITUDINALS LACKING PROTEIN, ISOFORMS F_I_K_T"/>
    <property type="match status" value="1"/>
</dbReference>
<keyword evidence="11" id="KW-0862">Zinc</keyword>
<dbReference type="InterPro" id="IPR018379">
    <property type="entry name" value="BEN_domain"/>
</dbReference>
<reference evidence="16 17" key="1">
    <citation type="submission" date="2015-07" db="EMBL/GenBank/DDBJ databases">
        <title>The genome of Melipona quadrifasciata.</title>
        <authorList>
            <person name="Pan H."/>
            <person name="Kapheim K."/>
        </authorList>
    </citation>
    <scope>NUCLEOTIDE SEQUENCE [LARGE SCALE GENOMIC DNA]</scope>
    <source>
        <strain evidence="16">0111107301</strain>
        <tissue evidence="16">Whole body</tissue>
    </source>
</reference>
<dbReference type="Pfam" id="PF10523">
    <property type="entry name" value="BEN"/>
    <property type="match status" value="1"/>
</dbReference>
<organism evidence="16 17">
    <name type="scientific">Melipona quadrifasciata</name>
    <dbReference type="NCBI Taxonomy" id="166423"/>
    <lineage>
        <taxon>Eukaryota</taxon>
        <taxon>Metazoa</taxon>
        <taxon>Ecdysozoa</taxon>
        <taxon>Arthropoda</taxon>
        <taxon>Hexapoda</taxon>
        <taxon>Insecta</taxon>
        <taxon>Pterygota</taxon>
        <taxon>Neoptera</taxon>
        <taxon>Endopterygota</taxon>
        <taxon>Hymenoptera</taxon>
        <taxon>Apocrita</taxon>
        <taxon>Aculeata</taxon>
        <taxon>Apoidea</taxon>
        <taxon>Anthophila</taxon>
        <taxon>Apidae</taxon>
        <taxon>Melipona</taxon>
    </lineage>
</organism>
<evidence type="ECO:0000256" key="2">
    <source>
        <dbReference type="ARBA" id="ARBA00022473"/>
    </source>
</evidence>
<dbReference type="GO" id="GO:0045467">
    <property type="term" value="P:R7 cell development"/>
    <property type="evidence" value="ECO:0007669"/>
    <property type="project" value="UniProtKB-ARBA"/>
</dbReference>
<feature type="compositionally biased region" description="Polar residues" evidence="12">
    <location>
        <begin position="167"/>
        <end position="182"/>
    </location>
</feature>
<dbReference type="GO" id="GO:0008406">
    <property type="term" value="P:gonad development"/>
    <property type="evidence" value="ECO:0007669"/>
    <property type="project" value="UniProtKB-ARBA"/>
</dbReference>
<dbReference type="InterPro" id="IPR013087">
    <property type="entry name" value="Znf_C2H2_type"/>
</dbReference>
<dbReference type="CDD" id="cd18315">
    <property type="entry name" value="BTB_POZ_BAB-like"/>
    <property type="match status" value="1"/>
</dbReference>
<dbReference type="GO" id="GO:0048813">
    <property type="term" value="P:dendrite morphogenesis"/>
    <property type="evidence" value="ECO:0007669"/>
    <property type="project" value="UniProtKB-ARBA"/>
</dbReference>
<evidence type="ECO:0000313" key="17">
    <source>
        <dbReference type="Proteomes" id="UP000053105"/>
    </source>
</evidence>
<dbReference type="EMBL" id="KQ435793">
    <property type="protein sequence ID" value="KOX74258.1"/>
    <property type="molecule type" value="Genomic_DNA"/>
</dbReference>
<evidence type="ECO:0000256" key="9">
    <source>
        <dbReference type="ARBA" id="ARBA00023242"/>
    </source>
</evidence>
<evidence type="ECO:0000256" key="4">
    <source>
        <dbReference type="ARBA" id="ARBA00022782"/>
    </source>
</evidence>
<dbReference type="SMART" id="SM00355">
    <property type="entry name" value="ZnF_C2H2"/>
    <property type="match status" value="2"/>
</dbReference>
<keyword evidence="5" id="KW-0832">Ubl conjugation</keyword>
<feature type="domain" description="C2H2-type" evidence="14">
    <location>
        <begin position="475"/>
        <end position="499"/>
    </location>
</feature>
<evidence type="ECO:0000259" key="13">
    <source>
        <dbReference type="PROSITE" id="PS50097"/>
    </source>
</evidence>
<dbReference type="SMART" id="SM01025">
    <property type="entry name" value="BEN"/>
    <property type="match status" value="1"/>
</dbReference>
<protein>
    <submittedName>
        <fullName evidence="16">Broad-complex core protein isoform 6</fullName>
    </submittedName>
</protein>
<dbReference type="OrthoDB" id="624345at2759"/>
<comment type="subcellular location">
    <subcellularLocation>
        <location evidence="1">Nucleus</location>
    </subcellularLocation>
</comment>
<evidence type="ECO:0000256" key="11">
    <source>
        <dbReference type="PROSITE-ProRule" id="PRU00042"/>
    </source>
</evidence>
<keyword evidence="17" id="KW-1185">Reference proteome</keyword>
<feature type="region of interest" description="Disordered" evidence="12">
    <location>
        <begin position="214"/>
        <end position="249"/>
    </location>
</feature>
<evidence type="ECO:0000259" key="15">
    <source>
        <dbReference type="PROSITE" id="PS51457"/>
    </source>
</evidence>
<proteinExistence type="predicted"/>
<evidence type="ECO:0000256" key="3">
    <source>
        <dbReference type="ARBA" id="ARBA00022499"/>
    </source>
</evidence>
<evidence type="ECO:0000256" key="5">
    <source>
        <dbReference type="ARBA" id="ARBA00022843"/>
    </source>
</evidence>
<dbReference type="PROSITE" id="PS00028">
    <property type="entry name" value="ZINC_FINGER_C2H2_1"/>
    <property type="match status" value="1"/>
</dbReference>
<evidence type="ECO:0000256" key="7">
    <source>
        <dbReference type="ARBA" id="ARBA00023015"/>
    </source>
</evidence>
<evidence type="ECO:0000313" key="16">
    <source>
        <dbReference type="EMBL" id="KOX74258.1"/>
    </source>
</evidence>
<dbReference type="AlphaFoldDB" id="A0A0N0U5G6"/>
<evidence type="ECO:0000256" key="8">
    <source>
        <dbReference type="ARBA" id="ARBA00023163"/>
    </source>
</evidence>
<keyword evidence="3" id="KW-1017">Isopeptide bond</keyword>